<organism evidence="1 2">
    <name type="scientific">Candidatus Nanosyncoccus nanoralicus</name>
    <dbReference type="NCBI Taxonomy" id="2171996"/>
    <lineage>
        <taxon>Bacteria</taxon>
        <taxon>Candidatus Saccharimonadota</taxon>
        <taxon>Candidatus Nanosyncoccalia</taxon>
        <taxon>Candidatus Nanosyncoccales</taxon>
        <taxon>Candidatus Nanosyncoccaceae</taxon>
        <taxon>Candidatus Nanosyncoccus</taxon>
    </lineage>
</organism>
<evidence type="ECO:0000313" key="1">
    <source>
        <dbReference type="EMBL" id="RYC73407.1"/>
    </source>
</evidence>
<name>A0ABY0FLS0_9BACT</name>
<protein>
    <submittedName>
        <fullName evidence="1">Uncharacterized protein</fullName>
    </submittedName>
</protein>
<evidence type="ECO:0000313" key="2">
    <source>
        <dbReference type="Proteomes" id="UP001191004"/>
    </source>
</evidence>
<proteinExistence type="predicted"/>
<accession>A0ABY0FLS0</accession>
<dbReference type="Proteomes" id="UP001191004">
    <property type="component" value="Unassembled WGS sequence"/>
</dbReference>
<dbReference type="EMBL" id="PRLL01000014">
    <property type="protein sequence ID" value="RYC73407.1"/>
    <property type="molecule type" value="Genomic_DNA"/>
</dbReference>
<reference evidence="1 2" key="2">
    <citation type="journal article" date="2020" name="Cell Rep.">
        <title>Acquisition and Adaptation of Ultra-small Parasitic Reduced Genome Bacteria to Mammalian Hosts.</title>
        <authorList>
            <person name="McLean J.S."/>
            <person name="Bor B."/>
            <person name="Kerns K.A."/>
            <person name="Liu Q."/>
            <person name="To T.T."/>
            <person name="Solden L."/>
            <person name="Hendrickson E.L."/>
            <person name="Wrighton K."/>
            <person name="Shi W."/>
            <person name="He X."/>
        </authorList>
    </citation>
    <scope>NUCLEOTIDE SEQUENCE [LARGE SCALE GENOMIC DNA]</scope>
    <source>
        <strain evidence="1 2">TM7_KMM_G3_1_HOT_351</strain>
    </source>
</reference>
<dbReference type="RefSeq" id="WP_206660640.1">
    <property type="nucleotide sequence ID" value="NZ_PRLL01000014.1"/>
</dbReference>
<sequence>MKIKIIYDKEIEPRPIIKDVYKMPNINQLIKQSFSLHMGSKYDEILHEFYEASGHYMYLPLGDKLREWAKNGEAEQVKILCTFLYKFFQNRKALLYEVEKFFDEDEMAGLRRMVEVDRMLKIDRKRQIEKLRSVCPKCGNKHTARIIYGMPVMDEEMEKAEAEGKIWLGGCCLEDYRYYCSDCELKF</sequence>
<comment type="caution">
    <text evidence="1">The sequence shown here is derived from an EMBL/GenBank/DDBJ whole genome shotgun (WGS) entry which is preliminary data.</text>
</comment>
<gene>
    <name evidence="1" type="ORF">G3KMM_00410</name>
</gene>
<keyword evidence="2" id="KW-1185">Reference proteome</keyword>
<reference evidence="1 2" key="1">
    <citation type="journal article" date="2018" name="bioRxiv">
        <title>Evidence of independent acquisition and adaption of ultra-small bacteria to human hosts across the highly diverse yet reduced genomes of the phylum Saccharibacteria.</title>
        <authorList>
            <person name="McLean J.S."/>
            <person name="Bor B."/>
            <person name="To T.T."/>
            <person name="Liu Q."/>
            <person name="Kearns K.A."/>
            <person name="Solden L.M."/>
            <person name="Wrighton K.C."/>
            <person name="He X."/>
            <person name="Shi W."/>
        </authorList>
    </citation>
    <scope>NUCLEOTIDE SEQUENCE [LARGE SCALE GENOMIC DNA]</scope>
    <source>
        <strain evidence="1 2">TM7_KMM_G3_1_HOT_351</strain>
    </source>
</reference>